<sequence length="106" mass="11288">MLFNLLLLLGLFGALETRLARQAKLSNRIGVGLVVRNFCGSILQAAGLIFRNIVDVEIAEAKAILEEIELASNKGFAPLCVESDTMNVVSLCCANSLIPSELGAVI</sequence>
<feature type="domain" description="RNase H type-1" evidence="2">
    <location>
        <begin position="27"/>
        <end position="96"/>
    </location>
</feature>
<dbReference type="Proteomes" id="UP000827721">
    <property type="component" value="Unassembled WGS sequence"/>
</dbReference>
<feature type="signal peptide" evidence="1">
    <location>
        <begin position="1"/>
        <end position="22"/>
    </location>
</feature>
<accession>A0ABQ8IK34</accession>
<keyword evidence="1" id="KW-0732">Signal</keyword>
<dbReference type="Pfam" id="PF13456">
    <property type="entry name" value="RVT_3"/>
    <property type="match status" value="1"/>
</dbReference>
<organism evidence="3 4">
    <name type="scientific">Xanthoceras sorbifolium</name>
    <dbReference type="NCBI Taxonomy" id="99658"/>
    <lineage>
        <taxon>Eukaryota</taxon>
        <taxon>Viridiplantae</taxon>
        <taxon>Streptophyta</taxon>
        <taxon>Embryophyta</taxon>
        <taxon>Tracheophyta</taxon>
        <taxon>Spermatophyta</taxon>
        <taxon>Magnoliopsida</taxon>
        <taxon>eudicotyledons</taxon>
        <taxon>Gunneridae</taxon>
        <taxon>Pentapetalae</taxon>
        <taxon>rosids</taxon>
        <taxon>malvids</taxon>
        <taxon>Sapindales</taxon>
        <taxon>Sapindaceae</taxon>
        <taxon>Xanthoceroideae</taxon>
        <taxon>Xanthoceras</taxon>
    </lineage>
</organism>
<comment type="caution">
    <text evidence="3">The sequence shown here is derived from an EMBL/GenBank/DDBJ whole genome shotgun (WGS) entry which is preliminary data.</text>
</comment>
<dbReference type="InterPro" id="IPR002156">
    <property type="entry name" value="RNaseH_domain"/>
</dbReference>
<evidence type="ECO:0000259" key="2">
    <source>
        <dbReference type="Pfam" id="PF13456"/>
    </source>
</evidence>
<evidence type="ECO:0000313" key="4">
    <source>
        <dbReference type="Proteomes" id="UP000827721"/>
    </source>
</evidence>
<gene>
    <name evidence="3" type="ORF">JRO89_XS01G0158700</name>
</gene>
<feature type="chain" id="PRO_5046658296" description="RNase H type-1 domain-containing protein" evidence="1">
    <location>
        <begin position="23"/>
        <end position="106"/>
    </location>
</feature>
<evidence type="ECO:0000256" key="1">
    <source>
        <dbReference type="SAM" id="SignalP"/>
    </source>
</evidence>
<dbReference type="EMBL" id="JAFEMO010000001">
    <property type="protein sequence ID" value="KAH7576833.1"/>
    <property type="molecule type" value="Genomic_DNA"/>
</dbReference>
<evidence type="ECO:0000313" key="3">
    <source>
        <dbReference type="EMBL" id="KAH7576833.1"/>
    </source>
</evidence>
<name>A0ABQ8IK34_9ROSI</name>
<proteinExistence type="predicted"/>
<reference evidence="3 4" key="1">
    <citation type="submission" date="2021-02" db="EMBL/GenBank/DDBJ databases">
        <title>Plant Genome Project.</title>
        <authorList>
            <person name="Zhang R.-G."/>
        </authorList>
    </citation>
    <scope>NUCLEOTIDE SEQUENCE [LARGE SCALE GENOMIC DNA]</scope>
    <source>
        <tissue evidence="3">Leaves</tissue>
    </source>
</reference>
<protein>
    <recommendedName>
        <fullName evidence="2">RNase H type-1 domain-containing protein</fullName>
    </recommendedName>
</protein>
<keyword evidence="4" id="KW-1185">Reference proteome</keyword>